<proteinExistence type="predicted"/>
<dbReference type="Gene3D" id="3.10.10.10">
    <property type="entry name" value="HIV Type 1 Reverse Transcriptase, subunit A, domain 1"/>
    <property type="match status" value="1"/>
</dbReference>
<dbReference type="PANTHER" id="PTHR35046">
    <property type="entry name" value="ZINC KNUCKLE (CCHC-TYPE) FAMILY PROTEIN"/>
    <property type="match status" value="1"/>
</dbReference>
<dbReference type="EMBL" id="BKCJ010002017">
    <property type="protein sequence ID" value="GEU45666.1"/>
    <property type="molecule type" value="Genomic_DNA"/>
</dbReference>
<name>A0A6L2K8C3_TANCI</name>
<protein>
    <recommendedName>
        <fullName evidence="2">Reverse transcriptase domain-containing protein</fullName>
    </recommendedName>
</protein>
<sequence>MLILVGMVSDKVIGSRLRFLTLLEILTLSIEAMLDWLYKVNKFFDIMEVPEEEQVKVVLISYVEERELGGTVNKITEEHKNCSTGEFLRLQSRCNLRETDELSAARCGEPRHRSNVCPKRSTYYLIESGNNGLIIDDTFQEEDELEYAEPLDEEAKQVTYFDQRTLCSPKALVKDFKLPTEPHHSPYQIGWIKKGPTLKVIEICVISLKKKLESKILVTLVASPKEFQAERKDMGVSYALVVKDTLPPLRNFQHQIDLILGDSLPNIPHYRMSHKESEVLREKIEELLKKGLNQESVNPCAVLTLLTPEKDGS</sequence>
<dbReference type="AlphaFoldDB" id="A0A6L2K8C3"/>
<comment type="caution">
    <text evidence="1">The sequence shown here is derived from an EMBL/GenBank/DDBJ whole genome shotgun (WGS) entry which is preliminary data.</text>
</comment>
<reference evidence="1" key="1">
    <citation type="journal article" date="2019" name="Sci. Rep.">
        <title>Draft genome of Tanacetum cinerariifolium, the natural source of mosquito coil.</title>
        <authorList>
            <person name="Yamashiro T."/>
            <person name="Shiraishi A."/>
            <person name="Satake H."/>
            <person name="Nakayama K."/>
        </authorList>
    </citation>
    <scope>NUCLEOTIDE SEQUENCE</scope>
</reference>
<organism evidence="1">
    <name type="scientific">Tanacetum cinerariifolium</name>
    <name type="common">Dalmatian daisy</name>
    <name type="synonym">Chrysanthemum cinerariifolium</name>
    <dbReference type="NCBI Taxonomy" id="118510"/>
    <lineage>
        <taxon>Eukaryota</taxon>
        <taxon>Viridiplantae</taxon>
        <taxon>Streptophyta</taxon>
        <taxon>Embryophyta</taxon>
        <taxon>Tracheophyta</taxon>
        <taxon>Spermatophyta</taxon>
        <taxon>Magnoliopsida</taxon>
        <taxon>eudicotyledons</taxon>
        <taxon>Gunneridae</taxon>
        <taxon>Pentapetalae</taxon>
        <taxon>asterids</taxon>
        <taxon>campanulids</taxon>
        <taxon>Asterales</taxon>
        <taxon>Asteraceae</taxon>
        <taxon>Asteroideae</taxon>
        <taxon>Anthemideae</taxon>
        <taxon>Anthemidinae</taxon>
        <taxon>Tanacetum</taxon>
    </lineage>
</organism>
<dbReference type="PANTHER" id="PTHR35046:SF18">
    <property type="entry name" value="RNA-DIRECTED DNA POLYMERASE"/>
    <property type="match status" value="1"/>
</dbReference>
<gene>
    <name evidence="1" type="ORF">Tci_017644</name>
</gene>
<accession>A0A6L2K8C3</accession>
<evidence type="ECO:0008006" key="2">
    <source>
        <dbReference type="Google" id="ProtNLM"/>
    </source>
</evidence>
<evidence type="ECO:0000313" key="1">
    <source>
        <dbReference type="EMBL" id="GEU45666.1"/>
    </source>
</evidence>
<dbReference type="InterPro" id="IPR043502">
    <property type="entry name" value="DNA/RNA_pol_sf"/>
</dbReference>
<dbReference type="SUPFAM" id="SSF56672">
    <property type="entry name" value="DNA/RNA polymerases"/>
    <property type="match status" value="1"/>
</dbReference>